<dbReference type="Proteomes" id="UP000676804">
    <property type="component" value="Unassembled WGS sequence"/>
</dbReference>
<dbReference type="Pfam" id="PF00534">
    <property type="entry name" value="Glycos_transf_1"/>
    <property type="match status" value="1"/>
</dbReference>
<evidence type="ECO:0000313" key="7">
    <source>
        <dbReference type="Proteomes" id="UP000676804"/>
    </source>
</evidence>
<evidence type="ECO:0000313" key="6">
    <source>
        <dbReference type="Proteomes" id="UP000050272"/>
    </source>
</evidence>
<dbReference type="NCBIfam" id="NF047684">
    <property type="entry name" value="TeichurnBiosyTuaC"/>
    <property type="match status" value="1"/>
</dbReference>
<dbReference type="InterPro" id="IPR001296">
    <property type="entry name" value="Glyco_trans_1"/>
</dbReference>
<gene>
    <name evidence="4" type="ORF">AKG37_06775</name>
    <name evidence="5" type="ORF">KCQ59_09020</name>
</gene>
<dbReference type="RefSeq" id="WP_060698469.1">
    <property type="nucleotide sequence ID" value="NZ_JAGQFH010000012.1"/>
</dbReference>
<comment type="similarity">
    <text evidence="1">Belongs to the glycosyltransferase group 1 family. Glycosyltransferase 4 subfamily.</text>
</comment>
<dbReference type="AlphaFoldDB" id="A0ABD4QJJ1"/>
<evidence type="ECO:0000259" key="3">
    <source>
        <dbReference type="Pfam" id="PF13579"/>
    </source>
</evidence>
<dbReference type="CDD" id="cd03798">
    <property type="entry name" value="GT4_WlbH-like"/>
    <property type="match status" value="1"/>
</dbReference>
<protein>
    <submittedName>
        <fullName evidence="4">Glycosyl transferase family 1</fullName>
    </submittedName>
    <submittedName>
        <fullName evidence="5">Glycosyltransferase family 4 protein</fullName>
    </submittedName>
</protein>
<dbReference type="GO" id="GO:0016740">
    <property type="term" value="F:transferase activity"/>
    <property type="evidence" value="ECO:0007669"/>
    <property type="project" value="UniProtKB-KW"/>
</dbReference>
<feature type="domain" description="Glycosyl transferase family 1" evidence="2">
    <location>
        <begin position="206"/>
        <end position="360"/>
    </location>
</feature>
<name>A0ABD4QJJ1_9BACI</name>
<evidence type="ECO:0000256" key="1">
    <source>
        <dbReference type="ARBA" id="ARBA00009481"/>
    </source>
</evidence>
<dbReference type="InterPro" id="IPR050194">
    <property type="entry name" value="Glycosyltransferase_grp1"/>
</dbReference>
<feature type="domain" description="Glycosyltransferase subfamily 4-like N-terminal" evidence="3">
    <location>
        <begin position="25"/>
        <end position="177"/>
    </location>
</feature>
<dbReference type="Pfam" id="PF13579">
    <property type="entry name" value="Glyco_trans_4_4"/>
    <property type="match status" value="1"/>
</dbReference>
<sequence>MKVLWLTSVYPSEKHPSEGVFHETQVQELHKQGLEVTVICPKPVNPPVLRMLKASYRQKKDLPEQEVRNGVTVYRPPYTALPGQLKWAQPSKRIAASVLHAMERYELSPDLIHAHFAMPSGGAAAVIQKETQIPYLLTLHGSDVNVYPGYSQGAQVAFETAVKQASAVLTVSEELAKKTNDMTKVEATFLPIGIPLQSFSKTEEDQEGIRQQLNLPLHDKLVVYIGRLVKEKGLLELADAVSSMDGVKVVFVGKGPLAKELAERAGASIILPGQVPNEQVKDYLMAADLFALPSYSEGMPTVVLEALALKVPVVATRVGGLPSLFSAYQHLLVEPRSTSQLKEAIHACLYENSWDEQMKNEFHEMIHTEYSSANNAKHLIQQYEKVLHPSFKQDEMCKE</sequence>
<accession>A0ABD4QJJ1</accession>
<comment type="caution">
    <text evidence="5">The sequence shown here is derived from an EMBL/GenBank/DDBJ whole genome shotgun (WGS) entry which is preliminary data.</text>
</comment>
<dbReference type="SUPFAM" id="SSF53756">
    <property type="entry name" value="UDP-Glycosyltransferase/glycogen phosphorylase"/>
    <property type="match status" value="1"/>
</dbReference>
<dbReference type="Gene3D" id="3.40.50.2000">
    <property type="entry name" value="Glycogen Phosphorylase B"/>
    <property type="match status" value="2"/>
</dbReference>
<keyword evidence="6" id="KW-1185">Reference proteome</keyword>
<dbReference type="EMBL" id="JAGQFH010000012">
    <property type="protein sequence ID" value="MBR8689925.1"/>
    <property type="molecule type" value="Genomic_DNA"/>
</dbReference>
<dbReference type="EMBL" id="LGYN01000012">
    <property type="protein sequence ID" value="KPN14762.1"/>
    <property type="molecule type" value="Genomic_DNA"/>
</dbReference>
<reference evidence="5 7" key="2">
    <citation type="submission" date="2021-04" db="EMBL/GenBank/DDBJ databases">
        <title>Isolation of newly marine bacteria for enzymatic activity.</title>
        <authorList>
            <person name="Hadi W.A.M."/>
            <person name="Nair A.J.J."/>
            <person name="Edwin B.T."/>
        </authorList>
    </citation>
    <scope>NUCLEOTIDE SEQUENCE [LARGE SCALE GENOMIC DNA]</scope>
    <source>
        <strain evidence="5 7">B28A</strain>
    </source>
</reference>
<reference evidence="4 6" key="1">
    <citation type="submission" date="2015-07" db="EMBL/GenBank/DDBJ databases">
        <title>Bacillus zhangzhouensis sp. nov. and Bacillus nanhaiticus sp. nov.</title>
        <authorList>
            <person name="Liu Y."/>
            <person name="Lai Q."/>
            <person name="Shao Z."/>
        </authorList>
    </citation>
    <scope>NUCLEOTIDE SEQUENCE [LARGE SCALE GENOMIC DNA]</scope>
    <source>
        <strain evidence="4 6">NH7I_1</strain>
    </source>
</reference>
<dbReference type="PANTHER" id="PTHR45947:SF15">
    <property type="entry name" value="TEICHURONIC ACID BIOSYNTHESIS GLYCOSYLTRANSFERASE TUAC-RELATED"/>
    <property type="match status" value="1"/>
</dbReference>
<keyword evidence="4" id="KW-0808">Transferase</keyword>
<evidence type="ECO:0000313" key="5">
    <source>
        <dbReference type="EMBL" id="MBR8689925.1"/>
    </source>
</evidence>
<evidence type="ECO:0000259" key="2">
    <source>
        <dbReference type="Pfam" id="PF00534"/>
    </source>
</evidence>
<dbReference type="InterPro" id="IPR028098">
    <property type="entry name" value="Glyco_trans_4-like_N"/>
</dbReference>
<dbReference type="PANTHER" id="PTHR45947">
    <property type="entry name" value="SULFOQUINOVOSYL TRANSFERASE SQD2"/>
    <property type="match status" value="1"/>
</dbReference>
<organism evidence="5 7">
    <name type="scientific">Bacillus australimaris</name>
    <dbReference type="NCBI Taxonomy" id="1326968"/>
    <lineage>
        <taxon>Bacteria</taxon>
        <taxon>Bacillati</taxon>
        <taxon>Bacillota</taxon>
        <taxon>Bacilli</taxon>
        <taxon>Bacillales</taxon>
        <taxon>Bacillaceae</taxon>
        <taxon>Bacillus</taxon>
    </lineage>
</organism>
<proteinExistence type="inferred from homology"/>
<dbReference type="Proteomes" id="UP000050272">
    <property type="component" value="Unassembled WGS sequence"/>
</dbReference>
<evidence type="ECO:0000313" key="4">
    <source>
        <dbReference type="EMBL" id="KPN14762.1"/>
    </source>
</evidence>